<dbReference type="Pfam" id="PF12798">
    <property type="entry name" value="Fer4_3"/>
    <property type="match status" value="1"/>
</dbReference>
<dbReference type="PANTHER" id="PTHR43193">
    <property type="match status" value="1"/>
</dbReference>
<dbReference type="InterPro" id="IPR017900">
    <property type="entry name" value="4Fe4S_Fe_S_CS"/>
</dbReference>
<dbReference type="PROSITE" id="PS51379">
    <property type="entry name" value="4FE4S_FER_2"/>
    <property type="match status" value="4"/>
</dbReference>
<comment type="caution">
    <text evidence="2">The sequence shown here is derived from an EMBL/GenBank/DDBJ whole genome shotgun (WGS) entry which is preliminary data.</text>
</comment>
<dbReference type="PROSITE" id="PS00198">
    <property type="entry name" value="4FE4S_FER_1"/>
    <property type="match status" value="2"/>
</dbReference>
<feature type="domain" description="4Fe-4S ferredoxin-type" evidence="1">
    <location>
        <begin position="34"/>
        <end position="63"/>
    </location>
</feature>
<feature type="domain" description="4Fe-4S ferredoxin-type" evidence="1">
    <location>
        <begin position="153"/>
        <end position="180"/>
    </location>
</feature>
<dbReference type="GO" id="GO:0016491">
    <property type="term" value="F:oxidoreductase activity"/>
    <property type="evidence" value="ECO:0007669"/>
    <property type="project" value="UniProtKB-KW"/>
</dbReference>
<dbReference type="Pfam" id="PF12838">
    <property type="entry name" value="Fer4_7"/>
    <property type="match status" value="1"/>
</dbReference>
<dbReference type="EC" id="1.6.5.11" evidence="2"/>
<dbReference type="PANTHER" id="PTHR43193:SF2">
    <property type="entry name" value="POLYFERREDOXIN PROTEIN FWDF"/>
    <property type="match status" value="1"/>
</dbReference>
<dbReference type="AlphaFoldDB" id="A0A645EJ02"/>
<gene>
    <name evidence="2" type="primary">ndhI_101</name>
    <name evidence="2" type="ORF">SDC9_147890</name>
</gene>
<dbReference type="InterPro" id="IPR052977">
    <property type="entry name" value="Polyferredoxin-like_ET"/>
</dbReference>
<accession>A0A645EJ02</accession>
<evidence type="ECO:0000259" key="1">
    <source>
        <dbReference type="PROSITE" id="PS51379"/>
    </source>
</evidence>
<organism evidence="2">
    <name type="scientific">bioreactor metagenome</name>
    <dbReference type="NCBI Taxonomy" id="1076179"/>
    <lineage>
        <taxon>unclassified sequences</taxon>
        <taxon>metagenomes</taxon>
        <taxon>ecological metagenomes</taxon>
    </lineage>
</organism>
<dbReference type="EMBL" id="VSSQ01046730">
    <property type="protein sequence ID" value="MPN00694.1"/>
    <property type="molecule type" value="Genomic_DNA"/>
</dbReference>
<dbReference type="SUPFAM" id="SSF54862">
    <property type="entry name" value="4Fe-4S ferredoxins"/>
    <property type="match status" value="1"/>
</dbReference>
<sequence length="209" mass="22252">MGLLGTALASKAMNLGPVVSSKPKITGIAPPGAKSTEHLLKNCTACHACIAACPNNIIKPATTEYGLDGVLFPVLNFDKHFCSYECNECSKVCPNNAIMPIALDEKKVTQVGQVRFFLERCIVHTDGTDCGACDEHCPTKAITMVPYGDSPLYIPSVDVSFCIGCGACEYICPAVPLKAMIVHALPVQGTAQAPTLDKQEKIEVDDFGF</sequence>
<proteinExistence type="predicted"/>
<feature type="domain" description="4Fe-4S ferredoxin-type" evidence="1">
    <location>
        <begin position="71"/>
        <end position="103"/>
    </location>
</feature>
<keyword evidence="2" id="KW-0560">Oxidoreductase</keyword>
<dbReference type="InterPro" id="IPR017896">
    <property type="entry name" value="4Fe4S_Fe-S-bd"/>
</dbReference>
<evidence type="ECO:0000313" key="2">
    <source>
        <dbReference type="EMBL" id="MPN00694.1"/>
    </source>
</evidence>
<reference evidence="2" key="1">
    <citation type="submission" date="2019-08" db="EMBL/GenBank/DDBJ databases">
        <authorList>
            <person name="Kucharzyk K."/>
            <person name="Murdoch R.W."/>
            <person name="Higgins S."/>
            <person name="Loffler F."/>
        </authorList>
    </citation>
    <scope>NUCLEOTIDE SEQUENCE</scope>
</reference>
<name>A0A645EJ02_9ZZZZ</name>
<dbReference type="CDD" id="cd16373">
    <property type="entry name" value="DMSOR_beta_like"/>
    <property type="match status" value="1"/>
</dbReference>
<feature type="domain" description="4Fe-4S ferredoxin-type" evidence="1">
    <location>
        <begin position="112"/>
        <end position="147"/>
    </location>
</feature>
<protein>
    <submittedName>
        <fullName evidence="2">NAD(P)H-quinone oxidoreductase subunit I, chloroplastic</fullName>
        <ecNumber evidence="2">1.6.5.11</ecNumber>
    </submittedName>
</protein>
<dbReference type="Gene3D" id="3.30.70.20">
    <property type="match status" value="2"/>
</dbReference>